<accession>A0AAE1EC48</accession>
<dbReference type="AlphaFoldDB" id="A0AAE1EC48"/>
<reference evidence="1" key="1">
    <citation type="journal article" date="2023" name="G3 (Bethesda)">
        <title>A reference genome for the long-term kleptoplast-retaining sea slug Elysia crispata morphotype clarki.</title>
        <authorList>
            <person name="Eastman K.E."/>
            <person name="Pendleton A.L."/>
            <person name="Shaikh M.A."/>
            <person name="Suttiyut T."/>
            <person name="Ogas R."/>
            <person name="Tomko P."/>
            <person name="Gavelis G."/>
            <person name="Widhalm J.R."/>
            <person name="Wisecaver J.H."/>
        </authorList>
    </citation>
    <scope>NUCLEOTIDE SEQUENCE</scope>
    <source>
        <strain evidence="1">ECLA1</strain>
    </source>
</reference>
<dbReference type="Proteomes" id="UP001283361">
    <property type="component" value="Unassembled WGS sequence"/>
</dbReference>
<comment type="caution">
    <text evidence="1">The sequence shown here is derived from an EMBL/GenBank/DDBJ whole genome shotgun (WGS) entry which is preliminary data.</text>
</comment>
<gene>
    <name evidence="1" type="ORF">RRG08_050055</name>
</gene>
<evidence type="ECO:0000313" key="2">
    <source>
        <dbReference type="Proteomes" id="UP001283361"/>
    </source>
</evidence>
<sequence>MPGRSNIRVDFNERLESCVQNDNNSTLRLPDIAPEFVSLLFGADFNRGYPSHARLP</sequence>
<evidence type="ECO:0000313" key="1">
    <source>
        <dbReference type="EMBL" id="KAK3802169.1"/>
    </source>
</evidence>
<keyword evidence="2" id="KW-1185">Reference proteome</keyword>
<name>A0AAE1EC48_9GAST</name>
<protein>
    <submittedName>
        <fullName evidence="1">Uncharacterized protein</fullName>
    </submittedName>
</protein>
<proteinExistence type="predicted"/>
<dbReference type="EMBL" id="JAWDGP010000265">
    <property type="protein sequence ID" value="KAK3802169.1"/>
    <property type="molecule type" value="Genomic_DNA"/>
</dbReference>
<organism evidence="1 2">
    <name type="scientific">Elysia crispata</name>
    <name type="common">lettuce slug</name>
    <dbReference type="NCBI Taxonomy" id="231223"/>
    <lineage>
        <taxon>Eukaryota</taxon>
        <taxon>Metazoa</taxon>
        <taxon>Spiralia</taxon>
        <taxon>Lophotrochozoa</taxon>
        <taxon>Mollusca</taxon>
        <taxon>Gastropoda</taxon>
        <taxon>Heterobranchia</taxon>
        <taxon>Euthyneura</taxon>
        <taxon>Panpulmonata</taxon>
        <taxon>Sacoglossa</taxon>
        <taxon>Placobranchoidea</taxon>
        <taxon>Plakobranchidae</taxon>
        <taxon>Elysia</taxon>
    </lineage>
</organism>